<reference evidence="6 7" key="1">
    <citation type="submission" date="2018-11" db="EMBL/GenBank/DDBJ databases">
        <authorList>
            <person name="Ye M.-Q."/>
            <person name="Du Z.-J."/>
        </authorList>
    </citation>
    <scope>NUCLEOTIDE SEQUENCE [LARGE SCALE GENOMIC DNA]</scope>
    <source>
        <strain evidence="6 7">U0105</strain>
    </source>
</reference>
<accession>A0A3N5XWZ7</accession>
<evidence type="ECO:0000313" key="7">
    <source>
        <dbReference type="Proteomes" id="UP000275281"/>
    </source>
</evidence>
<keyword evidence="7" id="KW-1185">Reference proteome</keyword>
<dbReference type="GO" id="GO:0016020">
    <property type="term" value="C:membrane"/>
    <property type="evidence" value="ECO:0007669"/>
    <property type="project" value="UniProtKB-SubCell"/>
</dbReference>
<comment type="caution">
    <text evidence="6">The sequence shown here is derived from an EMBL/GenBank/DDBJ whole genome shotgun (WGS) entry which is preliminary data.</text>
</comment>
<dbReference type="EMBL" id="RPOK01000005">
    <property type="protein sequence ID" value="RPJ65467.1"/>
    <property type="molecule type" value="Genomic_DNA"/>
</dbReference>
<feature type="transmembrane region" description="Helical" evidence="5">
    <location>
        <begin position="6"/>
        <end position="25"/>
    </location>
</feature>
<dbReference type="SUPFAM" id="SSF161084">
    <property type="entry name" value="MAPEG domain-like"/>
    <property type="match status" value="1"/>
</dbReference>
<evidence type="ECO:0000256" key="1">
    <source>
        <dbReference type="ARBA" id="ARBA00004370"/>
    </source>
</evidence>
<evidence type="ECO:0000256" key="4">
    <source>
        <dbReference type="ARBA" id="ARBA00023136"/>
    </source>
</evidence>
<keyword evidence="4 5" id="KW-0472">Membrane</keyword>
<feature type="transmembrane region" description="Helical" evidence="5">
    <location>
        <begin position="65"/>
        <end position="91"/>
    </location>
</feature>
<comment type="subcellular location">
    <subcellularLocation>
        <location evidence="1">Membrane</location>
    </subcellularLocation>
</comment>
<dbReference type="InterPro" id="IPR001129">
    <property type="entry name" value="Membr-assoc_MAPEG"/>
</dbReference>
<organism evidence="6 7">
    <name type="scientific">Alteromonas sediminis</name>
    <dbReference type="NCBI Taxonomy" id="2259342"/>
    <lineage>
        <taxon>Bacteria</taxon>
        <taxon>Pseudomonadati</taxon>
        <taxon>Pseudomonadota</taxon>
        <taxon>Gammaproteobacteria</taxon>
        <taxon>Alteromonadales</taxon>
        <taxon>Alteromonadaceae</taxon>
        <taxon>Alteromonas/Salinimonas group</taxon>
        <taxon>Alteromonas</taxon>
    </lineage>
</organism>
<evidence type="ECO:0000313" key="6">
    <source>
        <dbReference type="EMBL" id="RPJ65467.1"/>
    </source>
</evidence>
<name>A0A3N5XWZ7_9ALTE</name>
<dbReference type="AlphaFoldDB" id="A0A3N5XWZ7"/>
<evidence type="ECO:0000256" key="3">
    <source>
        <dbReference type="ARBA" id="ARBA00022989"/>
    </source>
</evidence>
<keyword evidence="3 5" id="KW-1133">Transmembrane helix</keyword>
<protein>
    <submittedName>
        <fullName evidence="6">MAPEG family protein</fullName>
    </submittedName>
</protein>
<dbReference type="Gene3D" id="1.20.120.550">
    <property type="entry name" value="Membrane associated eicosanoid/glutathione metabolism-like domain"/>
    <property type="match status" value="1"/>
</dbReference>
<dbReference type="Pfam" id="PF01124">
    <property type="entry name" value="MAPEG"/>
    <property type="match status" value="1"/>
</dbReference>
<dbReference type="OrthoDB" id="343936at2"/>
<keyword evidence="2 5" id="KW-0812">Transmembrane</keyword>
<evidence type="ECO:0000256" key="5">
    <source>
        <dbReference type="SAM" id="Phobius"/>
    </source>
</evidence>
<sequence length="135" mass="14678">MTETGIALLGYIAWTLVLLIALAVYRTSLVQSKQKKGLKFAADGSDVPDFGFRLTRAQANCSESFAIIGGALLYSLATGSTAITDALALVLLSARIGQSIVHLISISNLAIQIRFVLFLIQIGIVIFWLYQFFIH</sequence>
<dbReference type="Proteomes" id="UP000275281">
    <property type="component" value="Unassembled WGS sequence"/>
</dbReference>
<dbReference type="InterPro" id="IPR023352">
    <property type="entry name" value="MAPEG-like_dom_sf"/>
</dbReference>
<evidence type="ECO:0000256" key="2">
    <source>
        <dbReference type="ARBA" id="ARBA00022692"/>
    </source>
</evidence>
<proteinExistence type="predicted"/>
<feature type="transmembrane region" description="Helical" evidence="5">
    <location>
        <begin position="111"/>
        <end position="130"/>
    </location>
</feature>
<gene>
    <name evidence="6" type="ORF">DRW07_15060</name>
</gene>